<dbReference type="Proteomes" id="UP001281761">
    <property type="component" value="Unassembled WGS sequence"/>
</dbReference>
<protein>
    <recommendedName>
        <fullName evidence="5">Transmembrane protein</fullName>
    </recommendedName>
</protein>
<keyword evidence="2" id="KW-1133">Transmembrane helix</keyword>
<organism evidence="3 4">
    <name type="scientific">Blattamonas nauphoetae</name>
    <dbReference type="NCBI Taxonomy" id="2049346"/>
    <lineage>
        <taxon>Eukaryota</taxon>
        <taxon>Metamonada</taxon>
        <taxon>Preaxostyla</taxon>
        <taxon>Oxymonadida</taxon>
        <taxon>Blattamonas</taxon>
    </lineage>
</organism>
<feature type="transmembrane region" description="Helical" evidence="2">
    <location>
        <begin position="865"/>
        <end position="887"/>
    </location>
</feature>
<keyword evidence="2" id="KW-0472">Membrane</keyword>
<dbReference type="EMBL" id="JARBJD010000111">
    <property type="protein sequence ID" value="KAK2951918.1"/>
    <property type="molecule type" value="Genomic_DNA"/>
</dbReference>
<evidence type="ECO:0000256" key="1">
    <source>
        <dbReference type="SAM" id="MobiDB-lite"/>
    </source>
</evidence>
<evidence type="ECO:0000313" key="4">
    <source>
        <dbReference type="Proteomes" id="UP001281761"/>
    </source>
</evidence>
<sequence length="1086" mass="120268">MVHAQNTGSKPFTLTNTSFYQNSCFSIISDDPLLFRGNDVFLKGFSQYRKVDIRNMFEYVRSTSRRHRLFCDHLSDEEQEDLLSTVPTIIQIGRDGNDSPDCGFDERNKCLTISYVILTLRHSQSYDIPYFTILHMHQEEINTLAMPQGVVLYIMGHLNHDFTCSQNLESTFHITVEGKFTGFKLRFTRKIGYSQEGVSFQNYIFFVKSTGDLVLTEATFENEVESICFNQVIQNTPFLLVEGGRVVIERSSFALLEEQAPYTVLAPSNLSLFTGNPSYIRLAQLDFANHTSIDQGSSFMAFTLGFDDSAHSGFQKLLLSSSSFTNFNSSKHNGTVLNLELKHNAIAEVVLCSFTMIQNLDQFSSAAFVTIQHVESTCSFSQCTFSDCRSLMHSRSQVIHFYLAKEVVIKHSIFFPNFSFPSFTFSSISYTVETGPNIVKSAMPLLIEIPKENVCISNTGVDGFGCGSPTFPCLSIHYPFSLYLTEENSPDSHRRPVMIGPDLTFTVNGSTTLNQSLDYASSHLSIQSGSGIAIVVISVISHTEKDKMTEADQNKGFITLSHSSSFTGLNLFVHVSENDEFPSTGYKTLFDLSDSSMHLQSTTFFFLVGALHYSFCTAVDSRVILNDFSFNKPFVLHTPLFKLDSCTFRAIKLVLNGLTSSDSKPANDASPYEPAIISSTGKTLMELHTCHFSSLHIGFPIVRCLNTISTIITKLTLEDSTLSESTSFFSITCTGSFNLLESTFSELWVDLPKSDVPASVRNSSGAVLNLSVDNSMVNIDHVTVTNCGFKKSPRLKSTVGGFGYVTVRAINPQFSLSFLTFSGCVADQGNVLALNLPGYQKPMKDLIPSINHHTFSSPQLSMSSALSSSFVVITSASVTIPFSQFLLFNWSRFLCLFFCFFGAGVVAIFLLLFFPSYCCSSCLNRKIRSLSSCQPIDSSSMDTPSITPHHSHLPSLFLPDGGLGVRDETDALLFSFMPNRYSRVIPYKAINTVHPITVDQNSMAGSVHILQSFPVDELIEDPPDEVIQNPQASSPQFSPASSPPVHARIVSSEDSDSEDVLNSDDSMSHDSVEFLDKEDAESPIPE</sequence>
<accession>A0ABQ9XKP9</accession>
<gene>
    <name evidence="3" type="ORF">BLNAU_13155</name>
</gene>
<evidence type="ECO:0000313" key="3">
    <source>
        <dbReference type="EMBL" id="KAK2951918.1"/>
    </source>
</evidence>
<evidence type="ECO:0000256" key="2">
    <source>
        <dbReference type="SAM" id="Phobius"/>
    </source>
</evidence>
<name>A0ABQ9XKP9_9EUKA</name>
<comment type="caution">
    <text evidence="3">The sequence shown here is derived from an EMBL/GenBank/DDBJ whole genome shotgun (WGS) entry which is preliminary data.</text>
</comment>
<evidence type="ECO:0008006" key="5">
    <source>
        <dbReference type="Google" id="ProtNLM"/>
    </source>
</evidence>
<feature type="transmembrane region" description="Helical" evidence="2">
    <location>
        <begin position="894"/>
        <end position="914"/>
    </location>
</feature>
<feature type="compositionally biased region" description="Low complexity" evidence="1">
    <location>
        <begin position="1030"/>
        <end position="1044"/>
    </location>
</feature>
<keyword evidence="2" id="KW-0812">Transmembrane</keyword>
<feature type="compositionally biased region" description="Acidic residues" evidence="1">
    <location>
        <begin position="1053"/>
        <end position="1062"/>
    </location>
</feature>
<keyword evidence="4" id="KW-1185">Reference proteome</keyword>
<proteinExistence type="predicted"/>
<feature type="region of interest" description="Disordered" evidence="1">
    <location>
        <begin position="1025"/>
        <end position="1086"/>
    </location>
</feature>
<feature type="compositionally biased region" description="Basic and acidic residues" evidence="1">
    <location>
        <begin position="1066"/>
        <end position="1077"/>
    </location>
</feature>
<reference evidence="3 4" key="1">
    <citation type="journal article" date="2022" name="bioRxiv">
        <title>Genomics of Preaxostyla Flagellates Illuminates Evolutionary Transitions and the Path Towards Mitochondrial Loss.</title>
        <authorList>
            <person name="Novak L.V.F."/>
            <person name="Treitli S.C."/>
            <person name="Pyrih J."/>
            <person name="Halakuc P."/>
            <person name="Pipaliya S.V."/>
            <person name="Vacek V."/>
            <person name="Brzon O."/>
            <person name="Soukal P."/>
            <person name="Eme L."/>
            <person name="Dacks J.B."/>
            <person name="Karnkowska A."/>
            <person name="Elias M."/>
            <person name="Hampl V."/>
        </authorList>
    </citation>
    <scope>NUCLEOTIDE SEQUENCE [LARGE SCALE GENOMIC DNA]</scope>
    <source>
        <strain evidence="3">NAU3</strain>
        <tissue evidence="3">Gut</tissue>
    </source>
</reference>